<evidence type="ECO:0000259" key="1">
    <source>
        <dbReference type="PROSITE" id="PS50191"/>
    </source>
</evidence>
<dbReference type="PROSITE" id="PS50191">
    <property type="entry name" value="CRAL_TRIO"/>
    <property type="match status" value="1"/>
</dbReference>
<dbReference type="SMART" id="SM00516">
    <property type="entry name" value="SEC14"/>
    <property type="match status" value="1"/>
</dbReference>
<dbReference type="InterPro" id="IPR036273">
    <property type="entry name" value="CRAL/TRIO_N_dom_sf"/>
</dbReference>
<dbReference type="InterPro" id="IPR001251">
    <property type="entry name" value="CRAL-TRIO_dom"/>
</dbReference>
<dbReference type="SUPFAM" id="SSF52087">
    <property type="entry name" value="CRAL/TRIO domain"/>
    <property type="match status" value="1"/>
</dbReference>
<dbReference type="InterPro" id="IPR036865">
    <property type="entry name" value="CRAL-TRIO_dom_sf"/>
</dbReference>
<dbReference type="Proteomes" id="UP000887566">
    <property type="component" value="Unplaced"/>
</dbReference>
<evidence type="ECO:0000313" key="3">
    <source>
        <dbReference type="WBParaSite" id="PSAMB.scaffold2399size23418.g17619.t1"/>
    </source>
</evidence>
<reference evidence="3" key="1">
    <citation type="submission" date="2022-11" db="UniProtKB">
        <authorList>
            <consortium name="WormBaseParasite"/>
        </authorList>
    </citation>
    <scope>IDENTIFICATION</scope>
</reference>
<dbReference type="PANTHER" id="PTHR47159">
    <property type="entry name" value="PROTEIN CBG07705-RELATED"/>
    <property type="match status" value="1"/>
</dbReference>
<organism evidence="2 3">
    <name type="scientific">Plectus sambesii</name>
    <dbReference type="NCBI Taxonomy" id="2011161"/>
    <lineage>
        <taxon>Eukaryota</taxon>
        <taxon>Metazoa</taxon>
        <taxon>Ecdysozoa</taxon>
        <taxon>Nematoda</taxon>
        <taxon>Chromadorea</taxon>
        <taxon>Plectida</taxon>
        <taxon>Plectina</taxon>
        <taxon>Plectoidea</taxon>
        <taxon>Plectidae</taxon>
        <taxon>Plectus</taxon>
    </lineage>
</organism>
<dbReference type="Pfam" id="PF00650">
    <property type="entry name" value="CRAL_TRIO"/>
    <property type="match status" value="1"/>
</dbReference>
<dbReference type="CDD" id="cd00170">
    <property type="entry name" value="SEC14"/>
    <property type="match status" value="1"/>
</dbReference>
<dbReference type="Pfam" id="PF25883">
    <property type="entry name" value="F28H7_8_C"/>
    <property type="match status" value="1"/>
</dbReference>
<dbReference type="Gene3D" id="3.40.525.10">
    <property type="entry name" value="CRAL-TRIO lipid binding domain"/>
    <property type="match status" value="1"/>
</dbReference>
<accession>A0A914VS78</accession>
<protein>
    <submittedName>
        <fullName evidence="3">CRAL-TRIO domain-containing protein</fullName>
    </submittedName>
</protein>
<dbReference type="InterPro" id="IPR058960">
    <property type="entry name" value="Ctg-1-like_C"/>
</dbReference>
<evidence type="ECO:0000313" key="2">
    <source>
        <dbReference type="Proteomes" id="UP000887566"/>
    </source>
</evidence>
<dbReference type="SUPFAM" id="SSF46938">
    <property type="entry name" value="CRAL/TRIO N-terminal domain"/>
    <property type="match status" value="1"/>
</dbReference>
<dbReference type="InterPro" id="IPR053302">
    <property type="entry name" value="CRAL-TRIO_domain"/>
</dbReference>
<dbReference type="SUPFAM" id="SSF101576">
    <property type="entry name" value="Supernatant protein factor (SPF), C-terminal domain"/>
    <property type="match status" value="1"/>
</dbReference>
<dbReference type="AlphaFoldDB" id="A0A914VS78"/>
<sequence length="378" mass="44136">MVETTLTLEEREMVNDLRKMVKDELTPSYDTDFNLLRWLQGHNYDTKVVVPKLRYHLRFRKSCWNLDEMSKRPRDHPIQSHWPYGITSVSEKIENTIINIEQAGPNDYWGMLQTHSVTEVMKSRIQDLEIMLTEVMKLEKATGKQASIIYVLDLNSLNFDKRLFSLVTGPLKTLTQFMSDHYVELFKYFIIVNAPSFMYNLWRLIRPLLPERTKGKVRILGGDWREQILEYSQPSALPDFWNIDGNVTFTAKILPSVKFDEKLYYREDYILGDTCQQVTVAAGKTEYVTIFAKLGATLKWTIHANGEFGFGVFCTDDENEVDESKMDMVYPQITLMSGPTVVPLKDSVFCKKSGIYKFWLSNRHAWWHTLKIQYDISA</sequence>
<proteinExistence type="predicted"/>
<dbReference type="InterPro" id="IPR036598">
    <property type="entry name" value="GOLD_dom_sf"/>
</dbReference>
<feature type="domain" description="CRAL-TRIO" evidence="1">
    <location>
        <begin position="74"/>
        <end position="249"/>
    </location>
</feature>
<dbReference type="Gene3D" id="2.60.120.680">
    <property type="entry name" value="GOLD domain"/>
    <property type="match status" value="1"/>
</dbReference>
<name>A0A914VS78_9BILA</name>
<dbReference type="WBParaSite" id="PSAMB.scaffold2399size23418.g17619.t1">
    <property type="protein sequence ID" value="PSAMB.scaffold2399size23418.g17619.t1"/>
    <property type="gene ID" value="PSAMB.scaffold2399size23418.g17619"/>
</dbReference>
<keyword evidence="2" id="KW-1185">Reference proteome</keyword>